<name>A0A0K2UAK0_LEPSM</name>
<dbReference type="AlphaFoldDB" id="A0A0K2UAK0"/>
<organism evidence="1">
    <name type="scientific">Lepeophtheirus salmonis</name>
    <name type="common">Salmon louse</name>
    <name type="synonym">Caligus salmonis</name>
    <dbReference type="NCBI Taxonomy" id="72036"/>
    <lineage>
        <taxon>Eukaryota</taxon>
        <taxon>Metazoa</taxon>
        <taxon>Ecdysozoa</taxon>
        <taxon>Arthropoda</taxon>
        <taxon>Crustacea</taxon>
        <taxon>Multicrustacea</taxon>
        <taxon>Hexanauplia</taxon>
        <taxon>Copepoda</taxon>
        <taxon>Siphonostomatoida</taxon>
        <taxon>Caligidae</taxon>
        <taxon>Lepeophtheirus</taxon>
    </lineage>
</organism>
<evidence type="ECO:0000313" key="1">
    <source>
        <dbReference type="EMBL" id="CDW35264.1"/>
    </source>
</evidence>
<accession>A0A0K2UAK0</accession>
<proteinExistence type="predicted"/>
<protein>
    <submittedName>
        <fullName evidence="1">Uncharacterized protein</fullName>
    </submittedName>
</protein>
<dbReference type="EMBL" id="HACA01017903">
    <property type="protein sequence ID" value="CDW35264.1"/>
    <property type="molecule type" value="Transcribed_RNA"/>
</dbReference>
<sequence>MLYIKISSYIANKILNLYFCEIQIFTNEINKGASLLALKPALLIVVYAWKLNVYITYSHLRLLN</sequence>
<reference evidence="1" key="1">
    <citation type="submission" date="2014-05" db="EMBL/GenBank/DDBJ databases">
        <authorList>
            <person name="Chronopoulou M."/>
        </authorList>
    </citation>
    <scope>NUCLEOTIDE SEQUENCE</scope>
    <source>
        <tissue evidence="1">Whole organism</tissue>
    </source>
</reference>